<dbReference type="AlphaFoldDB" id="A0A075B5F6"/>
<organism evidence="2 4">
    <name type="scientific">Rozella allomycis (strain CSF55)</name>
    <dbReference type="NCBI Taxonomy" id="988480"/>
    <lineage>
        <taxon>Eukaryota</taxon>
        <taxon>Fungi</taxon>
        <taxon>Fungi incertae sedis</taxon>
        <taxon>Cryptomycota</taxon>
        <taxon>Cryptomycota incertae sedis</taxon>
        <taxon>Rozella</taxon>
    </lineage>
</organism>
<dbReference type="Proteomes" id="UP000281549">
    <property type="component" value="Unassembled WGS sequence"/>
</dbReference>
<reference evidence="2 4" key="1">
    <citation type="journal article" date="2013" name="Curr. Biol.">
        <title>Shared signatures of parasitism and phylogenomics unite Cryptomycota and microsporidia.</title>
        <authorList>
            <person name="James T.Y."/>
            <person name="Pelin A."/>
            <person name="Bonen L."/>
            <person name="Ahrendt S."/>
            <person name="Sain D."/>
            <person name="Corradi N."/>
            <person name="Stajich J.E."/>
        </authorList>
    </citation>
    <scope>NUCLEOTIDE SEQUENCE [LARGE SCALE GENOMIC DNA]</scope>
    <source>
        <strain evidence="2 4">CSF55</strain>
        <strain evidence="2 4">CSF55</strain>
    </source>
</reference>
<sequence length="123" mass="14042">MLVNSTNSPLYIRTLNPFSAEIRICYPAYIPLNFTMRVVNWNSELILEVSFEFTGVVAKTYRGTIDKRVALFDVIYDQKVAGIIPYTVAQLIPAIIFVFMIGILLSKEIVHRINVIMKADKIE</sequence>
<proteinExistence type="predicted"/>
<evidence type="ECO:0000256" key="1">
    <source>
        <dbReference type="SAM" id="Phobius"/>
    </source>
</evidence>
<evidence type="ECO:0000313" key="3">
    <source>
        <dbReference type="EMBL" id="RKP18126.1"/>
    </source>
</evidence>
<keyword evidence="1" id="KW-1133">Transmembrane helix</keyword>
<dbReference type="EMBL" id="ML005553">
    <property type="protein sequence ID" value="RKP18126.1"/>
    <property type="molecule type" value="Genomic_DNA"/>
</dbReference>
<feature type="transmembrane region" description="Helical" evidence="1">
    <location>
        <begin position="83"/>
        <end position="105"/>
    </location>
</feature>
<accession>A0A075B5F6</accession>
<protein>
    <submittedName>
        <fullName evidence="2">Uncharacterized protein</fullName>
    </submittedName>
</protein>
<name>A0A075B5F6_ROZAC</name>
<dbReference type="HOGENOM" id="CLU_2016506_0_0_1"/>
<keyword evidence="1" id="KW-0472">Membrane</keyword>
<keyword evidence="4" id="KW-1185">Reference proteome</keyword>
<evidence type="ECO:0000313" key="4">
    <source>
        <dbReference type="Proteomes" id="UP000030755"/>
    </source>
</evidence>
<reference evidence="5" key="2">
    <citation type="journal article" date="2018" name="Nat. Microbiol.">
        <title>Leveraging single-cell genomics to expand the fungal tree of life.</title>
        <authorList>
            <person name="Ahrendt S.R."/>
            <person name="Quandt C.A."/>
            <person name="Ciobanu D."/>
            <person name="Clum A."/>
            <person name="Salamov A."/>
            <person name="Andreopoulos B."/>
            <person name="Cheng J.F."/>
            <person name="Woyke T."/>
            <person name="Pelin A."/>
            <person name="Henrissat B."/>
            <person name="Reynolds N.K."/>
            <person name="Benny G.L."/>
            <person name="Smith M.E."/>
            <person name="James T.Y."/>
            <person name="Grigoriev I.V."/>
        </authorList>
    </citation>
    <scope>NUCLEOTIDE SEQUENCE [LARGE SCALE GENOMIC DNA]</scope>
    <source>
        <strain evidence="5">CSF55</strain>
    </source>
</reference>
<dbReference type="EMBL" id="KE560350">
    <property type="protein sequence ID" value="EPZ37090.1"/>
    <property type="molecule type" value="Genomic_DNA"/>
</dbReference>
<evidence type="ECO:0000313" key="5">
    <source>
        <dbReference type="Proteomes" id="UP000281549"/>
    </source>
</evidence>
<keyword evidence="1" id="KW-0812">Transmembrane</keyword>
<evidence type="ECO:0000313" key="2">
    <source>
        <dbReference type="EMBL" id="EPZ37090.1"/>
    </source>
</evidence>
<dbReference type="Proteomes" id="UP000030755">
    <property type="component" value="Unassembled WGS sequence"/>
</dbReference>
<gene>
    <name evidence="2" type="ORF">O9G_004338</name>
    <name evidence="3" type="ORF">ROZALSC1DRAFT_30145</name>
</gene>
<reference evidence="3" key="3">
    <citation type="submission" date="2018-08" db="EMBL/GenBank/DDBJ databases">
        <title>Leveraging single-cell genomics to expand the Fungal Tree of Life.</title>
        <authorList>
            <consortium name="DOE Joint Genome Institute"/>
            <person name="Ahrendt S.R."/>
            <person name="Quandt C.A."/>
            <person name="Ciobanu D."/>
            <person name="Clum A."/>
            <person name="Salamov A."/>
            <person name="Andreopoulos B."/>
            <person name="Cheng J.-F."/>
            <person name="Woyke T."/>
            <person name="Pelin A."/>
            <person name="Henrissat B."/>
            <person name="Reynolds N."/>
            <person name="Benny G.L."/>
            <person name="Smith M.E."/>
            <person name="James T.Y."/>
            <person name="Grigoriev I.V."/>
        </authorList>
    </citation>
    <scope>NUCLEOTIDE SEQUENCE</scope>
    <source>
        <strain evidence="3">CSF55</strain>
    </source>
</reference>